<feature type="transmembrane region" description="Helical" evidence="1">
    <location>
        <begin position="92"/>
        <end position="114"/>
    </location>
</feature>
<feature type="transmembrane region" description="Helical" evidence="1">
    <location>
        <begin position="23"/>
        <end position="44"/>
    </location>
</feature>
<evidence type="ECO:0000313" key="2">
    <source>
        <dbReference type="EMBL" id="WUQ13047.1"/>
    </source>
</evidence>
<reference evidence="2" key="1">
    <citation type="submission" date="2022-10" db="EMBL/GenBank/DDBJ databases">
        <title>The complete genomes of actinobacterial strains from the NBC collection.</title>
        <authorList>
            <person name="Joergensen T.S."/>
            <person name="Alvarez Arevalo M."/>
            <person name="Sterndorff E.B."/>
            <person name="Faurdal D."/>
            <person name="Vuksanovic O."/>
            <person name="Mourched A.-S."/>
            <person name="Charusanti P."/>
            <person name="Shaw S."/>
            <person name="Blin K."/>
            <person name="Weber T."/>
        </authorList>
    </citation>
    <scope>NUCLEOTIDE SEQUENCE</scope>
    <source>
        <strain evidence="2">NBC_00248</strain>
    </source>
</reference>
<keyword evidence="1" id="KW-1133">Transmembrane helix</keyword>
<sequence length="124" mass="12781">MSVERNPSGSEPSGGPSTTARRLITGLSLWWTAVPVVFAAQVFIGISGVRGSLGEGLVLVMLWACVGGVVLAPVIGFATARATGHTEARKRFATMGALSLGFCLLVVLFLRFAAECAPGDPSCS</sequence>
<dbReference type="EMBL" id="CP108090">
    <property type="protein sequence ID" value="WUQ13047.1"/>
    <property type="molecule type" value="Genomic_DNA"/>
</dbReference>
<keyword evidence="1" id="KW-0472">Membrane</keyword>
<organism evidence="2 3">
    <name type="scientific">Streptomyces virginiae</name>
    <name type="common">Streptomyces cinnamonensis</name>
    <dbReference type="NCBI Taxonomy" id="1961"/>
    <lineage>
        <taxon>Bacteria</taxon>
        <taxon>Bacillati</taxon>
        <taxon>Actinomycetota</taxon>
        <taxon>Actinomycetes</taxon>
        <taxon>Kitasatosporales</taxon>
        <taxon>Streptomycetaceae</taxon>
        <taxon>Streptomyces</taxon>
    </lineage>
</organism>
<keyword evidence="3" id="KW-1185">Reference proteome</keyword>
<name>A0ABZ1TDY7_STRVG</name>
<proteinExistence type="predicted"/>
<keyword evidence="1" id="KW-0812">Transmembrane</keyword>
<accession>A0ABZ1TDY7</accession>
<feature type="transmembrane region" description="Helical" evidence="1">
    <location>
        <begin position="56"/>
        <end position="80"/>
    </location>
</feature>
<dbReference type="RefSeq" id="WP_328962122.1">
    <property type="nucleotide sequence ID" value="NZ_CP108090.1"/>
</dbReference>
<dbReference type="Proteomes" id="UP001432039">
    <property type="component" value="Chromosome"/>
</dbReference>
<evidence type="ECO:0000313" key="3">
    <source>
        <dbReference type="Proteomes" id="UP001432039"/>
    </source>
</evidence>
<protein>
    <submittedName>
        <fullName evidence="2">Uncharacterized protein</fullName>
    </submittedName>
</protein>
<gene>
    <name evidence="2" type="ORF">OG517_17290</name>
</gene>
<evidence type="ECO:0000256" key="1">
    <source>
        <dbReference type="SAM" id="Phobius"/>
    </source>
</evidence>